<reference evidence="2 3" key="1">
    <citation type="journal article" date="2014" name="Genome Announc.">
        <title>Genome Sequence of Bacillus simplex Strain P558, Isolated from a Human Fecal Sample.</title>
        <authorList>
            <person name="Croce O."/>
            <person name="Hugon P."/>
            <person name="Lagier J.C."/>
            <person name="Bibi F."/>
            <person name="Robert C."/>
            <person name="Azhar E.I."/>
            <person name="Raoult D."/>
            <person name="Fournier P.E."/>
        </authorList>
    </citation>
    <scope>NUCLEOTIDE SEQUENCE [LARGE SCALE GENOMIC DNA]</scope>
    <source>
        <strain evidence="2 3">P558</strain>
    </source>
</reference>
<dbReference type="PROSITE" id="PS51257">
    <property type="entry name" value="PROKAR_LIPOPROTEIN"/>
    <property type="match status" value="1"/>
</dbReference>
<feature type="signal peptide" evidence="1">
    <location>
        <begin position="1"/>
        <end position="19"/>
    </location>
</feature>
<dbReference type="RefSeq" id="WP_142953053.1">
    <property type="nucleotide sequence ID" value="NZ_CCXW01000001.1"/>
</dbReference>
<keyword evidence="1" id="KW-0732">Signal</keyword>
<gene>
    <name evidence="2" type="ORF">BN1180_01092</name>
</gene>
<keyword evidence="3" id="KW-1185">Reference proteome</keyword>
<dbReference type="AlphaFoldDB" id="A0AAN2PF39"/>
<evidence type="ECO:0000313" key="2">
    <source>
        <dbReference type="EMBL" id="CEG30959.1"/>
    </source>
</evidence>
<dbReference type="EMBL" id="CCXW01000001">
    <property type="protein sequence ID" value="CEG30959.1"/>
    <property type="molecule type" value="Genomic_DNA"/>
</dbReference>
<proteinExistence type="predicted"/>
<sequence length="180" mass="19969">MKRLLSIICIIVSAALLMAGCRTKDEVQVEEKSKEVSSLKAIEGRWEGDIKIPNQPLPIIVHFTKKDGTISIPVQGLNEFPLTSVKLSESDLFFDMKIQNQQITFDGKVNQDKISGTFVQKGQAFPFELLKKSDQAVEEKESGEIVQADLKNGTIKGLLETPKHAGPSCDDYNCGFRADR</sequence>
<protein>
    <recommendedName>
        <fullName evidence="4">Lipoprotein</fullName>
    </recommendedName>
</protein>
<accession>A0AAN2PF39</accession>
<evidence type="ECO:0000313" key="3">
    <source>
        <dbReference type="Proteomes" id="UP000182110"/>
    </source>
</evidence>
<name>A0AAN2PF39_9BACI</name>
<feature type="chain" id="PRO_5042867183" description="Lipoprotein" evidence="1">
    <location>
        <begin position="20"/>
        <end position="180"/>
    </location>
</feature>
<dbReference type="Proteomes" id="UP000182110">
    <property type="component" value="Unassembled WGS sequence"/>
</dbReference>
<organism evidence="2 3">
    <name type="scientific">Peribacillus simplex</name>
    <dbReference type="NCBI Taxonomy" id="1478"/>
    <lineage>
        <taxon>Bacteria</taxon>
        <taxon>Bacillati</taxon>
        <taxon>Bacillota</taxon>
        <taxon>Bacilli</taxon>
        <taxon>Bacillales</taxon>
        <taxon>Bacillaceae</taxon>
        <taxon>Peribacillus</taxon>
    </lineage>
</organism>
<evidence type="ECO:0000256" key="1">
    <source>
        <dbReference type="SAM" id="SignalP"/>
    </source>
</evidence>
<evidence type="ECO:0008006" key="4">
    <source>
        <dbReference type="Google" id="ProtNLM"/>
    </source>
</evidence>
<comment type="caution">
    <text evidence="2">The sequence shown here is derived from an EMBL/GenBank/DDBJ whole genome shotgun (WGS) entry which is preliminary data.</text>
</comment>